<protein>
    <recommendedName>
        <fullName evidence="4">cysteine synthase</fullName>
        <ecNumber evidence="4">2.5.1.47</ecNumber>
    </recommendedName>
    <alternativeName>
        <fullName evidence="13">Cysteine synthase-like protein</fullName>
    </alternativeName>
</protein>
<comment type="catalytic activity">
    <reaction evidence="12">
        <text>O-acetyl-L-serine + hydrogen sulfide = L-cysteine + acetate</text>
        <dbReference type="Rhea" id="RHEA:14829"/>
        <dbReference type="ChEBI" id="CHEBI:29919"/>
        <dbReference type="ChEBI" id="CHEBI:30089"/>
        <dbReference type="ChEBI" id="CHEBI:35235"/>
        <dbReference type="ChEBI" id="CHEBI:58340"/>
        <dbReference type="EC" id="2.5.1.47"/>
    </reaction>
</comment>
<evidence type="ECO:0000256" key="5">
    <source>
        <dbReference type="ARBA" id="ARBA00022679"/>
    </source>
</evidence>
<keyword evidence="11" id="KW-0472">Membrane</keyword>
<dbReference type="Gene3D" id="3.40.50.1100">
    <property type="match status" value="2"/>
</dbReference>
<evidence type="ECO:0000256" key="12">
    <source>
        <dbReference type="ARBA" id="ARBA00047931"/>
    </source>
</evidence>
<dbReference type="SUPFAM" id="SSF53686">
    <property type="entry name" value="Tryptophan synthase beta subunit-like PLP-dependent enzymes"/>
    <property type="match status" value="1"/>
</dbReference>
<dbReference type="EMBL" id="JANBUW010000047">
    <property type="protein sequence ID" value="KAJ2850029.1"/>
    <property type="molecule type" value="Genomic_DNA"/>
</dbReference>
<dbReference type="InterPro" id="IPR036052">
    <property type="entry name" value="TrpB-like_PALP_sf"/>
</dbReference>
<accession>A0A9W8IA61</accession>
<keyword evidence="6" id="KW-0812">Transmembrane</keyword>
<comment type="caution">
    <text evidence="15">The sequence shown here is derived from an EMBL/GenBank/DDBJ whole genome shotgun (WGS) entry which is preliminary data.</text>
</comment>
<evidence type="ECO:0000256" key="11">
    <source>
        <dbReference type="ARBA" id="ARBA00023136"/>
    </source>
</evidence>
<keyword evidence="8" id="KW-0663">Pyridoxal phosphate</keyword>
<evidence type="ECO:0000256" key="7">
    <source>
        <dbReference type="ARBA" id="ARBA00022787"/>
    </source>
</evidence>
<proteinExistence type="inferred from homology"/>
<keyword evidence="7" id="KW-1000">Mitochondrion outer membrane</keyword>
<dbReference type="CDD" id="cd01561">
    <property type="entry name" value="CBS_like"/>
    <property type="match status" value="1"/>
</dbReference>
<evidence type="ECO:0000256" key="2">
    <source>
        <dbReference type="ARBA" id="ARBA00004572"/>
    </source>
</evidence>
<evidence type="ECO:0000313" key="15">
    <source>
        <dbReference type="EMBL" id="KAJ2850029.1"/>
    </source>
</evidence>
<dbReference type="PANTHER" id="PTHR10314">
    <property type="entry name" value="CYSTATHIONINE BETA-SYNTHASE"/>
    <property type="match status" value="1"/>
</dbReference>
<dbReference type="Pfam" id="PF00291">
    <property type="entry name" value="PALP"/>
    <property type="match status" value="1"/>
</dbReference>
<evidence type="ECO:0000256" key="13">
    <source>
        <dbReference type="ARBA" id="ARBA00078545"/>
    </source>
</evidence>
<evidence type="ECO:0000259" key="14">
    <source>
        <dbReference type="Pfam" id="PF00291"/>
    </source>
</evidence>
<evidence type="ECO:0000256" key="3">
    <source>
        <dbReference type="ARBA" id="ARBA00007103"/>
    </source>
</evidence>
<dbReference type="InterPro" id="IPR050214">
    <property type="entry name" value="Cys_Synth/Cystath_Beta-Synth"/>
</dbReference>
<dbReference type="AlphaFoldDB" id="A0A9W8IA61"/>
<evidence type="ECO:0000256" key="9">
    <source>
        <dbReference type="ARBA" id="ARBA00022989"/>
    </source>
</evidence>
<feature type="domain" description="Tryptophan synthase beta chain-like PALP" evidence="14">
    <location>
        <begin position="50"/>
        <end position="372"/>
    </location>
</feature>
<evidence type="ECO:0000256" key="8">
    <source>
        <dbReference type="ARBA" id="ARBA00022898"/>
    </source>
</evidence>
<dbReference type="OrthoDB" id="10259545at2759"/>
<keyword evidence="16" id="KW-1185">Reference proteome</keyword>
<dbReference type="InterPro" id="IPR001926">
    <property type="entry name" value="TrpB-like_PALP"/>
</dbReference>
<dbReference type="FunFam" id="3.40.50.1100:FF:000049">
    <property type="entry name" value="Cysteine synthase, putative"/>
    <property type="match status" value="1"/>
</dbReference>
<evidence type="ECO:0000256" key="10">
    <source>
        <dbReference type="ARBA" id="ARBA00023128"/>
    </source>
</evidence>
<dbReference type="EC" id="2.5.1.47" evidence="4"/>
<evidence type="ECO:0000256" key="6">
    <source>
        <dbReference type="ARBA" id="ARBA00022692"/>
    </source>
</evidence>
<dbReference type="FunFam" id="3.40.50.1100:FF:000096">
    <property type="entry name" value="Related to cysteine synthase"/>
    <property type="match status" value="1"/>
</dbReference>
<comment type="similarity">
    <text evidence="3">Belongs to the cysteine synthase/cystathionine beta-synthase family.</text>
</comment>
<reference evidence="15" key="1">
    <citation type="submission" date="2022-07" db="EMBL/GenBank/DDBJ databases">
        <title>Phylogenomic reconstructions and comparative analyses of Kickxellomycotina fungi.</title>
        <authorList>
            <person name="Reynolds N.K."/>
            <person name="Stajich J.E."/>
            <person name="Barry K."/>
            <person name="Grigoriev I.V."/>
            <person name="Crous P."/>
            <person name="Smith M.E."/>
        </authorList>
    </citation>
    <scope>NUCLEOTIDE SEQUENCE</scope>
    <source>
        <strain evidence="15">NRRL 1566</strain>
    </source>
</reference>
<gene>
    <name evidence="15" type="primary">cys12</name>
    <name evidence="15" type="ORF">IWW36_002214</name>
</gene>
<keyword evidence="10" id="KW-0496">Mitochondrion</keyword>
<evidence type="ECO:0000313" key="16">
    <source>
        <dbReference type="Proteomes" id="UP001139887"/>
    </source>
</evidence>
<dbReference type="GO" id="GO:0004124">
    <property type="term" value="F:cysteine synthase activity"/>
    <property type="evidence" value="ECO:0007669"/>
    <property type="project" value="UniProtKB-EC"/>
</dbReference>
<evidence type="ECO:0000256" key="1">
    <source>
        <dbReference type="ARBA" id="ARBA00001933"/>
    </source>
</evidence>
<keyword evidence="5 15" id="KW-0808">Transferase</keyword>
<name>A0A9W8IA61_9FUNG</name>
<comment type="subcellular location">
    <subcellularLocation>
        <location evidence="2">Mitochondrion outer membrane</location>
        <topology evidence="2">Single-pass membrane protein</topology>
    </subcellularLocation>
</comment>
<keyword evidence="9" id="KW-1133">Transmembrane helix</keyword>
<dbReference type="GO" id="GO:0005741">
    <property type="term" value="C:mitochondrial outer membrane"/>
    <property type="evidence" value="ECO:0007669"/>
    <property type="project" value="UniProtKB-SubCell"/>
</dbReference>
<organism evidence="15 16">
    <name type="scientific">Coemansia brasiliensis</name>
    <dbReference type="NCBI Taxonomy" id="2650707"/>
    <lineage>
        <taxon>Eukaryota</taxon>
        <taxon>Fungi</taxon>
        <taxon>Fungi incertae sedis</taxon>
        <taxon>Zoopagomycota</taxon>
        <taxon>Kickxellomycotina</taxon>
        <taxon>Kickxellomycetes</taxon>
        <taxon>Kickxellales</taxon>
        <taxon>Kickxellaceae</taxon>
        <taxon>Coemansia</taxon>
    </lineage>
</organism>
<evidence type="ECO:0000256" key="4">
    <source>
        <dbReference type="ARBA" id="ARBA00012681"/>
    </source>
</evidence>
<comment type="cofactor">
    <cofactor evidence="1">
        <name>pyridoxal 5'-phosphate</name>
        <dbReference type="ChEBI" id="CHEBI:597326"/>
    </cofactor>
</comment>
<dbReference type="Proteomes" id="UP001139887">
    <property type="component" value="Unassembled WGS sequence"/>
</dbReference>
<sequence>MSIDKNSAHICIAAALATAAIGFQAWRLLNPPTSKPPNDRSDSIANGVAGLIGNTPLMRINSLSDATGCEILGKAEFLNPGGSSKDRIALYLIEKAEQAGQLTPHTGSCIFEGTSGSTGISLAMVARAKGYLCHIVMPSDQAIEKSQLLERHGATVERVTPCSIVDKNNFVNVARRHAQEFGAEDPSKQGFFVNQFENPLNSEAHYKTTGPEIFRQTKGNIDVFVHGSGTGGTIAGVTHYLKRWVPQVRCFLADPQGSGLANKVNHGVMFADTEREGTRRRQQVDTLVEGVGLNRLTRNFANLLPSSRSSGKKCLLDGAISVSDGDAIKMSRWLMANDGLFIGSSAAINCVAALNIARKLGPGHTIVTILADSGQRHLTKFWNDQAMAALGHSTAAPASLDEFKDLALYNLE</sequence>